<proteinExistence type="predicted"/>
<keyword evidence="1" id="KW-0812">Transmembrane</keyword>
<gene>
    <name evidence="2" type="ORF">O1G21_11675</name>
</gene>
<evidence type="ECO:0000256" key="1">
    <source>
        <dbReference type="SAM" id="Phobius"/>
    </source>
</evidence>
<name>A0ABY7Q163_9ACTN</name>
<keyword evidence="1" id="KW-0472">Membrane</keyword>
<reference evidence="3" key="1">
    <citation type="submission" date="2022-12" db="EMBL/GenBank/DDBJ databases">
        <authorList>
            <person name="Mo P."/>
        </authorList>
    </citation>
    <scope>NUCLEOTIDE SEQUENCE [LARGE SCALE GENOMIC DNA]</scope>
    <source>
        <strain evidence="3">HUAS 3-15</strain>
    </source>
</reference>
<keyword evidence="3" id="KW-1185">Reference proteome</keyword>
<evidence type="ECO:0000313" key="3">
    <source>
        <dbReference type="Proteomes" id="UP001212821"/>
    </source>
</evidence>
<dbReference type="Proteomes" id="UP001212821">
    <property type="component" value="Chromosome"/>
</dbReference>
<dbReference type="RefSeq" id="WP_270143078.1">
    <property type="nucleotide sequence ID" value="NZ_CP115450.1"/>
</dbReference>
<sequence length="217" mass="23763">MRRRTVVNRVLLGLVGAVLLGVGALVLAGGLDLYRRLGVDPPGWWPLTSPDQPVVSARSRVRWVGSSWWWPTVIGGLSVLVVGTAWWLVAQLRRTALPGIDVPTPGVGGLRLRVSARALEEALEHGTAVLPEVERARVQLVRAPRHPRLRGAVRLTPGGDPVGLVEHFEDGPRADALRSLGLAELPADLRIRVLQQAPAARRRSARRRGRRGRRQLE</sequence>
<organism evidence="2 3">
    <name type="scientific">Kitasatospora cathayae</name>
    <dbReference type="NCBI Taxonomy" id="3004092"/>
    <lineage>
        <taxon>Bacteria</taxon>
        <taxon>Bacillati</taxon>
        <taxon>Actinomycetota</taxon>
        <taxon>Actinomycetes</taxon>
        <taxon>Kitasatosporales</taxon>
        <taxon>Streptomycetaceae</taxon>
        <taxon>Kitasatospora</taxon>
    </lineage>
</organism>
<accession>A0ABY7Q163</accession>
<feature type="transmembrane region" description="Helical" evidence="1">
    <location>
        <begin position="68"/>
        <end position="89"/>
    </location>
</feature>
<keyword evidence="1" id="KW-1133">Transmembrane helix</keyword>
<evidence type="ECO:0000313" key="2">
    <source>
        <dbReference type="EMBL" id="WBP86428.1"/>
    </source>
</evidence>
<dbReference type="EMBL" id="CP115450">
    <property type="protein sequence ID" value="WBP86428.1"/>
    <property type="molecule type" value="Genomic_DNA"/>
</dbReference>
<protein>
    <submittedName>
        <fullName evidence="2">Alkaline shock response membrane anchor protein AmaP</fullName>
    </submittedName>
</protein>